<protein>
    <recommendedName>
        <fullName evidence="3">Apple domain-containing protein</fullName>
    </recommendedName>
</protein>
<name>A0AAV2H287_LYMST</name>
<evidence type="ECO:0000313" key="5">
    <source>
        <dbReference type="Proteomes" id="UP001497497"/>
    </source>
</evidence>
<feature type="domain" description="Apple" evidence="3">
    <location>
        <begin position="24"/>
        <end position="95"/>
    </location>
</feature>
<evidence type="ECO:0000256" key="1">
    <source>
        <dbReference type="SAM" id="MobiDB-lite"/>
    </source>
</evidence>
<feature type="region of interest" description="Disordered" evidence="1">
    <location>
        <begin position="100"/>
        <end position="123"/>
    </location>
</feature>
<keyword evidence="5" id="KW-1185">Reference proteome</keyword>
<feature type="domain" description="Apple" evidence="3">
    <location>
        <begin position="208"/>
        <end position="272"/>
    </location>
</feature>
<dbReference type="PROSITE" id="PS50948">
    <property type="entry name" value="PAN"/>
    <property type="match status" value="2"/>
</dbReference>
<accession>A0AAV2H287</accession>
<comment type="caution">
    <text evidence="4">The sequence shown here is derived from an EMBL/GenBank/DDBJ whole genome shotgun (WGS) entry which is preliminary data.</text>
</comment>
<evidence type="ECO:0000259" key="3">
    <source>
        <dbReference type="PROSITE" id="PS50948"/>
    </source>
</evidence>
<dbReference type="EMBL" id="CAXITT010000004">
    <property type="protein sequence ID" value="CAL1526369.1"/>
    <property type="molecule type" value="Genomic_DNA"/>
</dbReference>
<keyword evidence="2" id="KW-0732">Signal</keyword>
<dbReference type="InterPro" id="IPR003609">
    <property type="entry name" value="Pan_app"/>
</dbReference>
<feature type="chain" id="PRO_5043987920" description="Apple domain-containing protein" evidence="2">
    <location>
        <begin position="23"/>
        <end position="315"/>
    </location>
</feature>
<reference evidence="4 5" key="1">
    <citation type="submission" date="2024-04" db="EMBL/GenBank/DDBJ databases">
        <authorList>
            <consortium name="Genoscope - CEA"/>
            <person name="William W."/>
        </authorList>
    </citation>
    <scope>NUCLEOTIDE SEQUENCE [LARGE SCALE GENOMIC DNA]</scope>
</reference>
<evidence type="ECO:0000313" key="4">
    <source>
        <dbReference type="EMBL" id="CAL1526369.1"/>
    </source>
</evidence>
<feature type="signal peptide" evidence="2">
    <location>
        <begin position="1"/>
        <end position="22"/>
    </location>
</feature>
<proteinExistence type="predicted"/>
<dbReference type="Proteomes" id="UP001497497">
    <property type="component" value="Unassembled WGS sequence"/>
</dbReference>
<dbReference type="AlphaFoldDB" id="A0AAV2H287"/>
<organism evidence="4 5">
    <name type="scientific">Lymnaea stagnalis</name>
    <name type="common">Great pond snail</name>
    <name type="synonym">Helix stagnalis</name>
    <dbReference type="NCBI Taxonomy" id="6523"/>
    <lineage>
        <taxon>Eukaryota</taxon>
        <taxon>Metazoa</taxon>
        <taxon>Spiralia</taxon>
        <taxon>Lophotrochozoa</taxon>
        <taxon>Mollusca</taxon>
        <taxon>Gastropoda</taxon>
        <taxon>Heterobranchia</taxon>
        <taxon>Euthyneura</taxon>
        <taxon>Panpulmonata</taxon>
        <taxon>Hygrophila</taxon>
        <taxon>Lymnaeoidea</taxon>
        <taxon>Lymnaeidae</taxon>
        <taxon>Lymnaea</taxon>
    </lineage>
</organism>
<gene>
    <name evidence="4" type="ORF">GSLYS_00000546001</name>
</gene>
<sequence>MAIRGIFLLAFLVLGRVEDVQAACSMTELQNKNIPDQDLTGSFGATTAQECSNGCLNRENCYFARFDDISETCDFSTNPGTVLFSDTITIAKKECVEDTTTTTPTTTTTTPTTTTTTSTTTTTATTTKPATECIMSPTTTKAGSGTPTPVDLSSSAYCSLGCKSVKRCSHSEYVQDTNTCNFYSSWNIFKVSGRDLWKKDTCPTGDCCFDLKFATNDGKTPVLSLTSSLDSCKIMCLKWDPCVAALFSASTCTMYGSTISSTSSSTLYVKSCPGGATSSEAIDPLCQAGQSIQPVSFLVITSTAGVMLLKSTSFL</sequence>
<evidence type="ECO:0000256" key="2">
    <source>
        <dbReference type="SAM" id="SignalP"/>
    </source>
</evidence>